<organism evidence="1">
    <name type="scientific">marine sediment metagenome</name>
    <dbReference type="NCBI Taxonomy" id="412755"/>
    <lineage>
        <taxon>unclassified sequences</taxon>
        <taxon>metagenomes</taxon>
        <taxon>ecological metagenomes</taxon>
    </lineage>
</organism>
<dbReference type="EMBL" id="BART01008073">
    <property type="protein sequence ID" value="GAG68287.1"/>
    <property type="molecule type" value="Genomic_DNA"/>
</dbReference>
<protein>
    <recommendedName>
        <fullName evidence="2">Head-tail adaptor protein</fullName>
    </recommendedName>
</protein>
<dbReference type="Gene3D" id="2.40.10.270">
    <property type="entry name" value="Bacteriophage SPP1 head-tail adaptor protein"/>
    <property type="match status" value="1"/>
</dbReference>
<dbReference type="NCBIfam" id="TIGR01563">
    <property type="entry name" value="gp16_SPP1"/>
    <property type="match status" value="1"/>
</dbReference>
<gene>
    <name evidence="1" type="ORF">S01H4_18233</name>
</gene>
<reference evidence="1" key="1">
    <citation type="journal article" date="2014" name="Front. Microbiol.">
        <title>High frequency of phylogenetically diverse reductive dehalogenase-homologous genes in deep subseafloor sedimentary metagenomes.</title>
        <authorList>
            <person name="Kawai M."/>
            <person name="Futagami T."/>
            <person name="Toyoda A."/>
            <person name="Takaki Y."/>
            <person name="Nishi S."/>
            <person name="Hori S."/>
            <person name="Arai W."/>
            <person name="Tsubouchi T."/>
            <person name="Morono Y."/>
            <person name="Uchiyama I."/>
            <person name="Ito T."/>
            <person name="Fujiyama A."/>
            <person name="Inagaki F."/>
            <person name="Takami H."/>
        </authorList>
    </citation>
    <scope>NUCLEOTIDE SEQUENCE</scope>
    <source>
        <strain evidence="1">Expedition CK06-06</strain>
    </source>
</reference>
<evidence type="ECO:0008006" key="2">
    <source>
        <dbReference type="Google" id="ProtNLM"/>
    </source>
</evidence>
<name>X1AEN9_9ZZZZ</name>
<evidence type="ECO:0000313" key="1">
    <source>
        <dbReference type="EMBL" id="GAG68287.1"/>
    </source>
</evidence>
<dbReference type="InterPro" id="IPR008767">
    <property type="entry name" value="Phage_SPP1_head-tail_adaptor"/>
</dbReference>
<dbReference type="InterPro" id="IPR038666">
    <property type="entry name" value="SSP1_head-tail_sf"/>
</dbReference>
<comment type="caution">
    <text evidence="1">The sequence shown here is derived from an EMBL/GenBank/DDBJ whole genome shotgun (WGS) entry which is preliminary data.</text>
</comment>
<proteinExistence type="predicted"/>
<sequence>MIGPKVTMELRRETTESDGMGGEFTYLECKRNITGVLSVIRGDERLSADKKTVISSHHFYIDYPIGETITEEDIFRYGTRKFEIIYIYNLGASQNKKLKIVLNEEV</sequence>
<accession>X1AEN9</accession>
<dbReference type="AlphaFoldDB" id="X1AEN9"/>